<name>A0A7R9QNZ8_9ACAR</name>
<sequence>MSTNYETCCGHCKQFATTGHRHKLAVHLNETKCICNEENCGKHFKSKVNLNQHELKHTRDPPFVCDFGDCKRMPGLLCALNIISPNHLTPAYFTPAVSF</sequence>
<dbReference type="EMBL" id="OC921067">
    <property type="protein sequence ID" value="CAD7653085.1"/>
    <property type="molecule type" value="Genomic_DNA"/>
</dbReference>
<gene>
    <name evidence="3" type="ORF">ONB1V03_LOCUS9743</name>
</gene>
<proteinExistence type="predicted"/>
<dbReference type="InterPro" id="IPR036236">
    <property type="entry name" value="Znf_C2H2_sf"/>
</dbReference>
<dbReference type="InterPro" id="IPR013087">
    <property type="entry name" value="Znf_C2H2_type"/>
</dbReference>
<dbReference type="PROSITE" id="PS00028">
    <property type="entry name" value="ZINC_FINGER_C2H2_1"/>
    <property type="match status" value="1"/>
</dbReference>
<dbReference type="SUPFAM" id="SSF57667">
    <property type="entry name" value="beta-beta-alpha zinc fingers"/>
    <property type="match status" value="1"/>
</dbReference>
<evidence type="ECO:0000259" key="2">
    <source>
        <dbReference type="PROSITE" id="PS50157"/>
    </source>
</evidence>
<keyword evidence="4" id="KW-1185">Reference proteome</keyword>
<dbReference type="Proteomes" id="UP000728032">
    <property type="component" value="Unassembled WGS sequence"/>
</dbReference>
<keyword evidence="1" id="KW-0862">Zinc</keyword>
<keyword evidence="1" id="KW-0863">Zinc-finger</keyword>
<dbReference type="OrthoDB" id="7852576at2759"/>
<keyword evidence="1" id="KW-0479">Metal-binding</keyword>
<dbReference type="EMBL" id="CAJPVJ010006242">
    <property type="protein sequence ID" value="CAG2170272.1"/>
    <property type="molecule type" value="Genomic_DNA"/>
</dbReference>
<organism evidence="3">
    <name type="scientific">Oppiella nova</name>
    <dbReference type="NCBI Taxonomy" id="334625"/>
    <lineage>
        <taxon>Eukaryota</taxon>
        <taxon>Metazoa</taxon>
        <taxon>Ecdysozoa</taxon>
        <taxon>Arthropoda</taxon>
        <taxon>Chelicerata</taxon>
        <taxon>Arachnida</taxon>
        <taxon>Acari</taxon>
        <taxon>Acariformes</taxon>
        <taxon>Sarcoptiformes</taxon>
        <taxon>Oribatida</taxon>
        <taxon>Brachypylina</taxon>
        <taxon>Oppioidea</taxon>
        <taxon>Oppiidae</taxon>
        <taxon>Oppiella</taxon>
    </lineage>
</organism>
<reference evidence="3" key="1">
    <citation type="submission" date="2020-11" db="EMBL/GenBank/DDBJ databases">
        <authorList>
            <person name="Tran Van P."/>
        </authorList>
    </citation>
    <scope>NUCLEOTIDE SEQUENCE</scope>
</reference>
<evidence type="ECO:0000256" key="1">
    <source>
        <dbReference type="PROSITE-ProRule" id="PRU00042"/>
    </source>
</evidence>
<protein>
    <recommendedName>
        <fullName evidence="2">C2H2-type domain-containing protein</fullName>
    </recommendedName>
</protein>
<dbReference type="AlphaFoldDB" id="A0A7R9QNZ8"/>
<evidence type="ECO:0000313" key="3">
    <source>
        <dbReference type="EMBL" id="CAD7653085.1"/>
    </source>
</evidence>
<dbReference type="PROSITE" id="PS50157">
    <property type="entry name" value="ZINC_FINGER_C2H2_2"/>
    <property type="match status" value="1"/>
</dbReference>
<dbReference type="Gene3D" id="3.30.160.60">
    <property type="entry name" value="Classic Zinc Finger"/>
    <property type="match status" value="1"/>
</dbReference>
<feature type="domain" description="C2H2-type" evidence="2">
    <location>
        <begin position="33"/>
        <end position="62"/>
    </location>
</feature>
<dbReference type="GO" id="GO:0008270">
    <property type="term" value="F:zinc ion binding"/>
    <property type="evidence" value="ECO:0007669"/>
    <property type="project" value="UniProtKB-KW"/>
</dbReference>
<evidence type="ECO:0000313" key="4">
    <source>
        <dbReference type="Proteomes" id="UP000728032"/>
    </source>
</evidence>
<accession>A0A7R9QNZ8</accession>